<dbReference type="GO" id="GO:0006396">
    <property type="term" value="P:RNA processing"/>
    <property type="evidence" value="ECO:0007669"/>
    <property type="project" value="InterPro"/>
</dbReference>
<organism evidence="3 4">
    <name type="scientific">Microdochium trichocladiopsis</name>
    <dbReference type="NCBI Taxonomy" id="1682393"/>
    <lineage>
        <taxon>Eukaryota</taxon>
        <taxon>Fungi</taxon>
        <taxon>Dikarya</taxon>
        <taxon>Ascomycota</taxon>
        <taxon>Pezizomycotina</taxon>
        <taxon>Sordariomycetes</taxon>
        <taxon>Xylariomycetidae</taxon>
        <taxon>Xylariales</taxon>
        <taxon>Microdochiaceae</taxon>
        <taxon>Microdochium</taxon>
    </lineage>
</organism>
<dbReference type="InterPro" id="IPR000228">
    <property type="entry name" value="RNA3'_term_phos_cyc"/>
</dbReference>
<sequence>MKKARRAIELDGRTGEGGGQLVRIACGLSALTSQPIRIHHVRGNREGARGGGLKAQHLSAIEWLASATQAQTEGVSIRSKSFELRPSLPPTSLTQRNIKIVADTPAASTLLIFQAIFPFLLFAGTEDDEPIILEIHGGTNVSWSLSYEYLDQVLLPTLKEQFDIDVERRLLIRGWAQGSQRRGTVWFKIKPIRPGQTLKPRLHGEPTNQSPKPGETPRLDRIDVSLIVPSNMQSALQNAISSDLEDLFPDTSVHFIVSEDSGHESRIYILLVAHSTPLTINGSAATVEEPLTYYRRWGRDFGGYGQEFLYDKRTRKKMSREQLCHGISRTVCKDLYTELSKGGVVDEYLQDQLVVFQALADGRTSFPRDEEGESGRRIDDDMVQSLGKLSLSGDAPAVVASSDGPRLRKDKTHEPFGQGSTHTTTARWVVSELIPQAVWFNRASICDGGAVSINGPGSDE</sequence>
<evidence type="ECO:0000313" key="3">
    <source>
        <dbReference type="EMBL" id="KAH7037507.1"/>
    </source>
</evidence>
<evidence type="ECO:0000313" key="4">
    <source>
        <dbReference type="Proteomes" id="UP000756346"/>
    </source>
</evidence>
<feature type="compositionally biased region" description="Basic and acidic residues" evidence="1">
    <location>
        <begin position="405"/>
        <end position="414"/>
    </location>
</feature>
<reference evidence="3" key="1">
    <citation type="journal article" date="2021" name="Nat. Commun.">
        <title>Genetic determinants of endophytism in the Arabidopsis root mycobiome.</title>
        <authorList>
            <person name="Mesny F."/>
            <person name="Miyauchi S."/>
            <person name="Thiergart T."/>
            <person name="Pickel B."/>
            <person name="Atanasova L."/>
            <person name="Karlsson M."/>
            <person name="Huettel B."/>
            <person name="Barry K.W."/>
            <person name="Haridas S."/>
            <person name="Chen C."/>
            <person name="Bauer D."/>
            <person name="Andreopoulos W."/>
            <person name="Pangilinan J."/>
            <person name="LaButti K."/>
            <person name="Riley R."/>
            <person name="Lipzen A."/>
            <person name="Clum A."/>
            <person name="Drula E."/>
            <person name="Henrissat B."/>
            <person name="Kohler A."/>
            <person name="Grigoriev I.V."/>
            <person name="Martin F.M."/>
            <person name="Hacquard S."/>
        </authorList>
    </citation>
    <scope>NUCLEOTIDE SEQUENCE</scope>
    <source>
        <strain evidence="3">MPI-CAGE-CH-0230</strain>
    </source>
</reference>
<dbReference type="Proteomes" id="UP000756346">
    <property type="component" value="Unassembled WGS sequence"/>
</dbReference>
<dbReference type="Pfam" id="PF01137">
    <property type="entry name" value="RTC"/>
    <property type="match status" value="1"/>
</dbReference>
<dbReference type="GO" id="GO:0003963">
    <property type="term" value="F:RNA-3'-phosphate cyclase activity"/>
    <property type="evidence" value="ECO:0007669"/>
    <property type="project" value="TreeGrafter"/>
</dbReference>
<dbReference type="SUPFAM" id="SSF55205">
    <property type="entry name" value="EPT/RTPC-like"/>
    <property type="match status" value="1"/>
</dbReference>
<dbReference type="Gene3D" id="3.30.360.20">
    <property type="entry name" value="RNA 3'-terminal phosphate cyclase, insert domain"/>
    <property type="match status" value="1"/>
</dbReference>
<dbReference type="OrthoDB" id="25029at2759"/>
<dbReference type="EMBL" id="JAGTJQ010000002">
    <property type="protein sequence ID" value="KAH7037507.1"/>
    <property type="molecule type" value="Genomic_DNA"/>
</dbReference>
<feature type="region of interest" description="Disordered" evidence="1">
    <location>
        <begin position="394"/>
        <end position="422"/>
    </location>
</feature>
<dbReference type="RefSeq" id="XP_046016628.1">
    <property type="nucleotide sequence ID" value="XM_046152730.1"/>
</dbReference>
<dbReference type="GeneID" id="70182276"/>
<dbReference type="InterPro" id="IPR036553">
    <property type="entry name" value="RPTC_insert"/>
</dbReference>
<protein>
    <submittedName>
        <fullName evidence="3">RNA 3'-terminal phosphate cyclase-domain-containing protein</fullName>
    </submittedName>
</protein>
<accession>A0A9P8YEN0</accession>
<dbReference type="InterPro" id="IPR013792">
    <property type="entry name" value="RNA3'P_cycl/enolpyr_Trfase_a/b"/>
</dbReference>
<dbReference type="Gene3D" id="3.65.10.20">
    <property type="entry name" value="RNA 3'-terminal phosphate cyclase domain"/>
    <property type="match status" value="1"/>
</dbReference>
<feature type="domain" description="RNA 3'-terminal phosphate cyclase" evidence="2">
    <location>
        <begin position="15"/>
        <end position="366"/>
    </location>
</feature>
<dbReference type="InterPro" id="IPR023797">
    <property type="entry name" value="RNA3'_phos_cyclase_dom"/>
</dbReference>
<evidence type="ECO:0000256" key="1">
    <source>
        <dbReference type="SAM" id="MobiDB-lite"/>
    </source>
</evidence>
<keyword evidence="4" id="KW-1185">Reference proteome</keyword>
<dbReference type="PANTHER" id="PTHR11096">
    <property type="entry name" value="RNA 3' TERMINAL PHOSPHATE CYCLASE"/>
    <property type="match status" value="1"/>
</dbReference>
<feature type="region of interest" description="Disordered" evidence="1">
    <location>
        <begin position="196"/>
        <end position="218"/>
    </location>
</feature>
<proteinExistence type="predicted"/>
<name>A0A9P8YEN0_9PEZI</name>
<dbReference type="GO" id="GO:0005634">
    <property type="term" value="C:nucleus"/>
    <property type="evidence" value="ECO:0007669"/>
    <property type="project" value="TreeGrafter"/>
</dbReference>
<dbReference type="InterPro" id="IPR037136">
    <property type="entry name" value="RNA3'_phos_cyclase_dom_sf"/>
</dbReference>
<dbReference type="PANTHER" id="PTHR11096:SF0">
    <property type="entry name" value="RNA 3'-TERMINAL PHOSPHATE CYCLASE"/>
    <property type="match status" value="1"/>
</dbReference>
<dbReference type="AlphaFoldDB" id="A0A9P8YEN0"/>
<gene>
    <name evidence="3" type="ORF">B0I36DRAFT_314205</name>
</gene>
<evidence type="ECO:0000259" key="2">
    <source>
        <dbReference type="Pfam" id="PF01137"/>
    </source>
</evidence>
<comment type="caution">
    <text evidence="3">The sequence shown here is derived from an EMBL/GenBank/DDBJ whole genome shotgun (WGS) entry which is preliminary data.</text>
</comment>